<protein>
    <submittedName>
        <fullName evidence="2">Divalent-cation tolerance protein CutA</fullName>
    </submittedName>
</protein>
<comment type="caution">
    <text evidence="2">The sequence shown here is derived from an EMBL/GenBank/DDBJ whole genome shotgun (WGS) entry which is preliminary data.</text>
</comment>
<name>A0ABV3L6X2_9RHOB</name>
<gene>
    <name evidence="2" type="primary">cutA</name>
    <name evidence="2" type="ORF">AB0T83_04895</name>
</gene>
<dbReference type="SUPFAM" id="SSF54913">
    <property type="entry name" value="GlnB-like"/>
    <property type="match status" value="1"/>
</dbReference>
<proteinExistence type="inferred from homology"/>
<dbReference type="InterPro" id="IPR015867">
    <property type="entry name" value="N-reg_PII/ATP_PRibTrfase_C"/>
</dbReference>
<dbReference type="Gene3D" id="3.30.70.120">
    <property type="match status" value="1"/>
</dbReference>
<accession>A0ABV3L6X2</accession>
<dbReference type="InterPro" id="IPR004323">
    <property type="entry name" value="Ion_tolerance_CutA"/>
</dbReference>
<dbReference type="PANTHER" id="PTHR23419">
    <property type="entry name" value="DIVALENT CATION TOLERANCE CUTA-RELATED"/>
    <property type="match status" value="1"/>
</dbReference>
<evidence type="ECO:0000313" key="2">
    <source>
        <dbReference type="EMBL" id="MEV8466123.1"/>
    </source>
</evidence>
<dbReference type="Proteomes" id="UP001553161">
    <property type="component" value="Unassembled WGS sequence"/>
</dbReference>
<dbReference type="InterPro" id="IPR011322">
    <property type="entry name" value="N-reg_PII-like_a/b"/>
</dbReference>
<keyword evidence="3" id="KW-1185">Reference proteome</keyword>
<organism evidence="2 3">
    <name type="scientific">Meridianimarinicoccus marinus</name>
    <dbReference type="NCBI Taxonomy" id="3231483"/>
    <lineage>
        <taxon>Bacteria</taxon>
        <taxon>Pseudomonadati</taxon>
        <taxon>Pseudomonadota</taxon>
        <taxon>Alphaproteobacteria</taxon>
        <taxon>Rhodobacterales</taxon>
        <taxon>Paracoccaceae</taxon>
        <taxon>Meridianimarinicoccus</taxon>
    </lineage>
</organism>
<reference evidence="2 3" key="1">
    <citation type="submission" date="2024-07" db="EMBL/GenBank/DDBJ databases">
        <authorList>
            <person name="Kang M."/>
        </authorList>
    </citation>
    <scope>NUCLEOTIDE SEQUENCE [LARGE SCALE GENOMIC DNA]</scope>
    <source>
        <strain evidence="2 3">DFM31</strain>
    </source>
</reference>
<dbReference type="Pfam" id="PF03091">
    <property type="entry name" value="CutA1"/>
    <property type="match status" value="1"/>
</dbReference>
<comment type="similarity">
    <text evidence="1">Belongs to the CutA family.</text>
</comment>
<dbReference type="EMBL" id="JBFBVU010000004">
    <property type="protein sequence ID" value="MEV8466123.1"/>
    <property type="molecule type" value="Genomic_DNA"/>
</dbReference>
<evidence type="ECO:0000256" key="1">
    <source>
        <dbReference type="ARBA" id="ARBA00010169"/>
    </source>
</evidence>
<dbReference type="RefSeq" id="WP_366191933.1">
    <property type="nucleotide sequence ID" value="NZ_JBFBVU010000004.1"/>
</dbReference>
<sequence length="109" mass="11830">MPTITLMRVTCPDDDSARAITRAALTERLAACANLGAITAEFHWDNALNSAAEIVVLFKTRPELAEPLAAQIRKAHPYDLPAITWWEVQTDAATADWVASETGAHSASR</sequence>
<evidence type="ECO:0000313" key="3">
    <source>
        <dbReference type="Proteomes" id="UP001553161"/>
    </source>
</evidence>
<dbReference type="PANTHER" id="PTHR23419:SF8">
    <property type="entry name" value="FI09726P"/>
    <property type="match status" value="1"/>
</dbReference>